<reference evidence="3 4" key="1">
    <citation type="submission" date="2024-06" db="EMBL/GenBank/DDBJ databases">
        <title>The Natural Products Discovery Center: Release of the First 8490 Sequenced Strains for Exploring Actinobacteria Biosynthetic Diversity.</title>
        <authorList>
            <person name="Kalkreuter E."/>
            <person name="Kautsar S.A."/>
            <person name="Yang D."/>
            <person name="Bader C.D."/>
            <person name="Teijaro C.N."/>
            <person name="Fluegel L."/>
            <person name="Davis C.M."/>
            <person name="Simpson J.R."/>
            <person name="Lauterbach L."/>
            <person name="Steele A.D."/>
            <person name="Gui C."/>
            <person name="Meng S."/>
            <person name="Li G."/>
            <person name="Viehrig K."/>
            <person name="Ye F."/>
            <person name="Su P."/>
            <person name="Kiefer A.F."/>
            <person name="Nichols A."/>
            <person name="Cepeda A.J."/>
            <person name="Yan W."/>
            <person name="Fan B."/>
            <person name="Jiang Y."/>
            <person name="Adhikari A."/>
            <person name="Zheng C.-J."/>
            <person name="Schuster L."/>
            <person name="Cowan T.M."/>
            <person name="Smanski M.J."/>
            <person name="Chevrette M.G."/>
            <person name="De Carvalho L.P.S."/>
            <person name="Shen B."/>
        </authorList>
    </citation>
    <scope>NUCLEOTIDE SEQUENCE [LARGE SCALE GENOMIC DNA]</scope>
    <source>
        <strain evidence="3 4">NPDC050100</strain>
    </source>
</reference>
<dbReference type="SUPFAM" id="SSF48452">
    <property type="entry name" value="TPR-like"/>
    <property type="match status" value="1"/>
</dbReference>
<evidence type="ECO:0000256" key="1">
    <source>
        <dbReference type="SAM" id="Phobius"/>
    </source>
</evidence>
<feature type="domain" description="Bacterial transcriptional activator" evidence="2">
    <location>
        <begin position="196"/>
        <end position="334"/>
    </location>
</feature>
<keyword evidence="1" id="KW-0472">Membrane</keyword>
<organism evidence="3 4">
    <name type="scientific">Microtetraspora glauca</name>
    <dbReference type="NCBI Taxonomy" id="1996"/>
    <lineage>
        <taxon>Bacteria</taxon>
        <taxon>Bacillati</taxon>
        <taxon>Actinomycetota</taxon>
        <taxon>Actinomycetes</taxon>
        <taxon>Streptosporangiales</taxon>
        <taxon>Streptosporangiaceae</taxon>
        <taxon>Microtetraspora</taxon>
    </lineage>
</organism>
<dbReference type="InterPro" id="IPR005158">
    <property type="entry name" value="BTAD"/>
</dbReference>
<dbReference type="Pfam" id="PF03704">
    <property type="entry name" value="BTAD"/>
    <property type="match status" value="1"/>
</dbReference>
<dbReference type="Gene3D" id="1.25.40.10">
    <property type="entry name" value="Tetratricopeptide repeat domain"/>
    <property type="match status" value="1"/>
</dbReference>
<feature type="transmembrane region" description="Helical" evidence="1">
    <location>
        <begin position="17"/>
        <end position="35"/>
    </location>
</feature>
<proteinExistence type="predicted"/>
<gene>
    <name evidence="3" type="ORF">AB0I59_38275</name>
</gene>
<dbReference type="InterPro" id="IPR011990">
    <property type="entry name" value="TPR-like_helical_dom_sf"/>
</dbReference>
<dbReference type="EMBL" id="JBFALK010000031">
    <property type="protein sequence ID" value="MEV0974477.1"/>
    <property type="molecule type" value="Genomic_DNA"/>
</dbReference>
<accession>A0ABV3GS56</accession>
<dbReference type="SMART" id="SM01043">
    <property type="entry name" value="BTAD"/>
    <property type="match status" value="1"/>
</dbReference>
<keyword evidence="1" id="KW-0812">Transmembrane</keyword>
<protein>
    <submittedName>
        <fullName evidence="3">Bacterial transcriptional activator domain-containing protein</fullName>
    </submittedName>
</protein>
<dbReference type="Proteomes" id="UP001551675">
    <property type="component" value="Unassembled WGS sequence"/>
</dbReference>
<evidence type="ECO:0000313" key="3">
    <source>
        <dbReference type="EMBL" id="MEV0974477.1"/>
    </source>
</evidence>
<keyword evidence="4" id="KW-1185">Reference proteome</keyword>
<dbReference type="RefSeq" id="WP_358141131.1">
    <property type="nucleotide sequence ID" value="NZ_JBFALK010000031.1"/>
</dbReference>
<evidence type="ECO:0000313" key="4">
    <source>
        <dbReference type="Proteomes" id="UP001551675"/>
    </source>
</evidence>
<name>A0ABV3GS56_MICGL</name>
<evidence type="ECO:0000259" key="2">
    <source>
        <dbReference type="SMART" id="SM01043"/>
    </source>
</evidence>
<sequence>MTTAATSEPLIVPIGKALLYGMAVAGATALLLHRLRPMPARAEMSQNAEIDRPERQDETGPRLRGFAVPITASAPEPRIIAEPDHSQVGGSVALVTVRVLDQVTVHGPAGSADCSRGKDVADLLGLLVVHREGMTRERAYQLLWPDITLDHYDCFHGPKSELRDKLVRVLGRPHQGKNLLQYVGGRYRLNPLLVTTDLWQLRDALAEAKQADSPEQVIASLRRAIDLYAGPFLPAGTHPWATEAAEDLRHDVIQALLRLSELDPDADRVTAVLERAHRLDPVNEQVSCRMMRHFSALGRNDAVYVTYRDLCQALAELDGLSPSTKTRELYGKLTGHAS</sequence>
<keyword evidence="1" id="KW-1133">Transmembrane helix</keyword>
<dbReference type="InterPro" id="IPR051677">
    <property type="entry name" value="AfsR-DnrI-RedD_regulator"/>
</dbReference>
<dbReference type="PANTHER" id="PTHR35807">
    <property type="entry name" value="TRANSCRIPTIONAL REGULATOR REDD-RELATED"/>
    <property type="match status" value="1"/>
</dbReference>
<comment type="caution">
    <text evidence="3">The sequence shown here is derived from an EMBL/GenBank/DDBJ whole genome shotgun (WGS) entry which is preliminary data.</text>
</comment>